<dbReference type="EMBL" id="CP022387">
    <property type="protein sequence ID" value="ATA90184.1"/>
    <property type="molecule type" value="Genomic_DNA"/>
</dbReference>
<dbReference type="CDD" id="cd07010">
    <property type="entry name" value="cupin_PMI_type_I_N_bac"/>
    <property type="match status" value="1"/>
</dbReference>
<evidence type="ECO:0000313" key="10">
    <source>
        <dbReference type="Proteomes" id="UP000217348"/>
    </source>
</evidence>
<reference evidence="10" key="1">
    <citation type="submission" date="2017-06" db="EMBL/GenBank/DDBJ databases">
        <title>Capnocytophaga spp. assemblies.</title>
        <authorList>
            <person name="Gulvik C.A."/>
        </authorList>
    </citation>
    <scope>NUCLEOTIDE SEQUENCE [LARGE SCALE GENOMIC DNA]</scope>
    <source>
        <strain evidence="10">H2177</strain>
    </source>
</reference>
<feature type="domain" description="Mannose-6-phosphate isomerase cupin" evidence="8">
    <location>
        <begin position="240"/>
        <end position="311"/>
    </location>
</feature>
<dbReference type="GO" id="GO:0004476">
    <property type="term" value="F:mannose-6-phosphate isomerase activity"/>
    <property type="evidence" value="ECO:0007669"/>
    <property type="project" value="InterPro"/>
</dbReference>
<dbReference type="InterPro" id="IPR014710">
    <property type="entry name" value="RmlC-like_jellyroll"/>
</dbReference>
<feature type="domain" description="Phosphomannose isomerase type I catalytic" evidence="7">
    <location>
        <begin position="6"/>
        <end position="113"/>
    </location>
</feature>
<evidence type="ECO:0000256" key="2">
    <source>
        <dbReference type="ARBA" id="ARBA00022833"/>
    </source>
</evidence>
<evidence type="ECO:0000256" key="3">
    <source>
        <dbReference type="ARBA" id="ARBA00029741"/>
    </source>
</evidence>
<dbReference type="InterPro" id="IPR049071">
    <property type="entry name" value="MPI_cupin_dom"/>
</dbReference>
<keyword evidence="2 5" id="KW-0862">Zinc</keyword>
<dbReference type="RefSeq" id="WP_095896729.1">
    <property type="nucleotide sequence ID" value="NZ_BOPJ01000015.1"/>
</dbReference>
<organism evidence="9 10">
    <name type="scientific">Capnocytophaga stomatis</name>
    <dbReference type="NCBI Taxonomy" id="1848904"/>
    <lineage>
        <taxon>Bacteria</taxon>
        <taxon>Pseudomonadati</taxon>
        <taxon>Bacteroidota</taxon>
        <taxon>Flavobacteriia</taxon>
        <taxon>Flavobacteriales</taxon>
        <taxon>Flavobacteriaceae</taxon>
        <taxon>Capnocytophaga</taxon>
    </lineage>
</organism>
<dbReference type="Proteomes" id="UP000217348">
    <property type="component" value="Chromosome"/>
</dbReference>
<dbReference type="SUPFAM" id="SSF51182">
    <property type="entry name" value="RmlC-like cupins"/>
    <property type="match status" value="1"/>
</dbReference>
<feature type="binding site" evidence="5">
    <location>
        <position position="176"/>
    </location>
    <ligand>
        <name>Zn(2+)</name>
        <dbReference type="ChEBI" id="CHEBI:29105"/>
    </ligand>
</feature>
<dbReference type="Gene3D" id="2.60.120.10">
    <property type="entry name" value="Jelly Rolls"/>
    <property type="match status" value="2"/>
</dbReference>
<dbReference type="Pfam" id="PF21621">
    <property type="entry name" value="MPI_cupin_dom"/>
    <property type="match status" value="1"/>
</dbReference>
<keyword evidence="1 5" id="KW-0479">Metal-binding</keyword>
<feature type="binding site" evidence="5">
    <location>
        <position position="101"/>
    </location>
    <ligand>
        <name>Zn(2+)</name>
        <dbReference type="ChEBI" id="CHEBI:29105"/>
    </ligand>
</feature>
<keyword evidence="9" id="KW-0413">Isomerase</keyword>
<dbReference type="OrthoDB" id="9808275at2"/>
<sequence length="320" mass="36461">MYPIKFNPILKERLWGGTKLKTLFNKPIETDITGESWEVSAVKGDISVVANGKFSGKTLQELIDLYPNELLGKHVYQKFGADFPILIKFIDAREDLSIQVHPNDELAKKRHDSFGKTEMWYVMQADEGAELIVGFNKNVTKEEYQQHLDNGTLTDIMNYEKVNEGDTFFINTGKVHAIGGGIIIAEIQQTSDITYRVYDFNRRDKNGNLRELHTEQALDAIDYQKKDDFKVSYPKSENTTNAMVNCPYFITNYLKLTQNFEKEIGSEDSFHIYMCVKGSGTLSDGKVELSVKQGETVLFPASCQKMYVNTNGMELLEVRL</sequence>
<dbReference type="GO" id="GO:0005975">
    <property type="term" value="P:carbohydrate metabolic process"/>
    <property type="evidence" value="ECO:0007669"/>
    <property type="project" value="InterPro"/>
</dbReference>
<feature type="binding site" evidence="5">
    <location>
        <position position="118"/>
    </location>
    <ligand>
        <name>Zn(2+)</name>
        <dbReference type="ChEBI" id="CHEBI:29105"/>
    </ligand>
</feature>
<gene>
    <name evidence="9" type="ORF">CGC58_10880</name>
</gene>
<dbReference type="Pfam" id="PF20511">
    <property type="entry name" value="PMI_typeI_cat"/>
    <property type="match status" value="1"/>
</dbReference>
<evidence type="ECO:0000259" key="8">
    <source>
        <dbReference type="Pfam" id="PF21621"/>
    </source>
</evidence>
<dbReference type="KEGG" id="csto:CGC58_10880"/>
<evidence type="ECO:0000256" key="4">
    <source>
        <dbReference type="ARBA" id="ARBA00030762"/>
    </source>
</evidence>
<protein>
    <recommendedName>
        <fullName evidence="3">Phosphohexomutase</fullName>
    </recommendedName>
    <alternativeName>
        <fullName evidence="4">Phosphomannose isomerase</fullName>
    </alternativeName>
</protein>
<proteinExistence type="predicted"/>
<evidence type="ECO:0000259" key="7">
    <source>
        <dbReference type="Pfam" id="PF20511"/>
    </source>
</evidence>
<evidence type="ECO:0000256" key="6">
    <source>
        <dbReference type="PIRSR" id="PIRSR036894-2"/>
    </source>
</evidence>
<evidence type="ECO:0000256" key="1">
    <source>
        <dbReference type="ARBA" id="ARBA00022723"/>
    </source>
</evidence>
<evidence type="ECO:0000256" key="5">
    <source>
        <dbReference type="PIRSR" id="PIRSR036894-1"/>
    </source>
</evidence>
<dbReference type="InterPro" id="IPR014628">
    <property type="entry name" value="Man6P_isomerase_Firm_short"/>
</dbReference>
<dbReference type="GO" id="GO:0008270">
    <property type="term" value="F:zinc ion binding"/>
    <property type="evidence" value="ECO:0007669"/>
    <property type="project" value="InterPro"/>
</dbReference>
<dbReference type="InterPro" id="IPR011051">
    <property type="entry name" value="RmlC_Cupin_sf"/>
</dbReference>
<comment type="cofactor">
    <cofactor evidence="5">
        <name>Zn(2+)</name>
        <dbReference type="ChEBI" id="CHEBI:29105"/>
    </cofactor>
    <text evidence="5">Binds 1 zinc ion per subunit.</text>
</comment>
<feature type="active site" evidence="6">
    <location>
        <position position="196"/>
    </location>
</feature>
<evidence type="ECO:0000313" key="9">
    <source>
        <dbReference type="EMBL" id="ATA90184.1"/>
    </source>
</evidence>
<dbReference type="InterPro" id="IPR046457">
    <property type="entry name" value="PMI_typeI_cat"/>
</dbReference>
<accession>A0A250FYK5</accession>
<dbReference type="PIRSF" id="PIRSF036894">
    <property type="entry name" value="PMI_Firm_short"/>
    <property type="match status" value="1"/>
</dbReference>
<dbReference type="AlphaFoldDB" id="A0A250FYK5"/>
<dbReference type="PANTHER" id="PTHR42742:SF3">
    <property type="entry name" value="FRUCTOKINASE"/>
    <property type="match status" value="1"/>
</dbReference>
<dbReference type="InterPro" id="IPR051804">
    <property type="entry name" value="Carb_Metab_Reg_Kinase/Isom"/>
</dbReference>
<name>A0A250FYK5_9FLAO</name>
<dbReference type="PANTHER" id="PTHR42742">
    <property type="entry name" value="TRANSCRIPTIONAL REPRESSOR MPRA"/>
    <property type="match status" value="1"/>
</dbReference>